<reference evidence="1" key="1">
    <citation type="journal article" date="2014" name="Int. J. Syst. Evol. Microbiol.">
        <title>Complete genome sequence of Corynebacterium casei LMG S-19264T (=DSM 44701T), isolated from a smear-ripened cheese.</title>
        <authorList>
            <consortium name="US DOE Joint Genome Institute (JGI-PGF)"/>
            <person name="Walter F."/>
            <person name="Albersmeier A."/>
            <person name="Kalinowski J."/>
            <person name="Ruckert C."/>
        </authorList>
    </citation>
    <scope>NUCLEOTIDE SEQUENCE</scope>
    <source>
        <strain evidence="1">JCM 4490</strain>
    </source>
</reference>
<dbReference type="Gene3D" id="1.25.40.10">
    <property type="entry name" value="Tetratricopeptide repeat domain"/>
    <property type="match status" value="1"/>
</dbReference>
<sequence>MFFRSRAAVRKSGGSSAEGAGAFANSGVMIDSSVQVFAGRAAVSGYLLQVEQALAAADFQGRESELAQLAAFCAHDVPADRHGASYWRWVAPAWAGKSALLAHFVLHPPPGVDVVSFFITSRMAAQNDAAAFCEVVQRQVYALLGEEEPLSSPATRNEQMLLALHRAAQGCAARGRRLVLVVDGLDEDRGVIAGADGHSIAALLPRVPTHGMRIVVAGRPHPPVPGDVPADHPLRTTRIDHRLEPSPHARTARWDAEDDLLRLRDGGGLGWDLVALTVAAGGGLSAPDFAELTGSLARLVERELSAVNGRSFRQRSGQWTSAGPHVFLFAHEEIRRGAAELVTDQELAAHRSRLHWWADSYRRAGWPEGTPEYLLRGYTQLLREQGDTSRLVALACDTRWQERLWRASGADLEALSAVSAAFDLVLADGGRRGDQDVSVALRLAAARDGLHDRTAPLSSDLIALWARCGHPARAVHLAESQRDAWDRVAALSAIAGALATARPDQAAALLDGADSTKDRDRFLAAIAKGLAGSGRPAEALQTARHISDPECRAEALVAGVGALAGAARSAAAAQEEAGARGTDAVSWALEAVDAVMAVPNTVSRSALGASLAAALSRLGEDRRALALAERVVASSADSGDAVRRAQYLALFARGMSTAPGLAAQAAKFAMASARLAADIDDPDGVDLVYPHVAAGLEATGHHQQAIDLGSRFLNDPEDGLVEIGIAVAEAGDLDRALKLAERITEPIYRARVLNAAGRMTAGSRDPARTLRLAQQARDATDEVPYLHWRVTLSADTADFLLRAGQEERAHAVVKRATNMARRGRVPRVYTLIKLAVAAHRSGHRDDAARLIHRAEQAANASADYARVLNLAEVAEGLHHTGRPAEADELLRRLIHESRTLTDRAEHAEGLRRVAEVFGRIGKPDGAADLAQELLGLAGTADSPSRRRWDTYAAAGALLATGEIDAVLRLEGGLPDGAVDEILTGVVKKLVDAGDLAAAERITDCQGDEHALGYLAAGAAAAGDVARAAALLEEISTPVLREAATPAVVKALSRVGARAAARALADALTMPDHRGKALAAIAQSLGPCPQGRLMLVEALCCVPWEQVPEEIAGVVPEHLPLLADLVPTEGQGPPSKIIRSWIRVG</sequence>
<accession>A0A918JG71</accession>
<comment type="caution">
    <text evidence="1">The sequence shown here is derived from an EMBL/GenBank/DDBJ whole genome shotgun (WGS) entry which is preliminary data.</text>
</comment>
<reference evidence="1" key="2">
    <citation type="submission" date="2020-09" db="EMBL/GenBank/DDBJ databases">
        <authorList>
            <person name="Sun Q."/>
            <person name="Ohkuma M."/>
        </authorList>
    </citation>
    <scope>NUCLEOTIDE SEQUENCE</scope>
    <source>
        <strain evidence="1">JCM 4490</strain>
    </source>
</reference>
<dbReference type="RefSeq" id="WP_190019098.1">
    <property type="nucleotide sequence ID" value="NZ_BMUE01000023.1"/>
</dbReference>
<keyword evidence="2" id="KW-1185">Reference proteome</keyword>
<proteinExistence type="predicted"/>
<gene>
    <name evidence="1" type="ORF">GCM10010503_66320</name>
</gene>
<evidence type="ECO:0000313" key="2">
    <source>
        <dbReference type="Proteomes" id="UP000620224"/>
    </source>
</evidence>
<organism evidence="1 2">
    <name type="scientific">Streptomyces lucensis JCM 4490</name>
    <dbReference type="NCBI Taxonomy" id="1306176"/>
    <lineage>
        <taxon>Bacteria</taxon>
        <taxon>Bacillati</taxon>
        <taxon>Actinomycetota</taxon>
        <taxon>Actinomycetes</taxon>
        <taxon>Kitasatosporales</taxon>
        <taxon>Streptomycetaceae</taxon>
        <taxon>Streptomyces</taxon>
    </lineage>
</organism>
<dbReference type="SUPFAM" id="SSF48452">
    <property type="entry name" value="TPR-like"/>
    <property type="match status" value="1"/>
</dbReference>
<dbReference type="AlphaFoldDB" id="A0A918JG71"/>
<evidence type="ECO:0000313" key="1">
    <source>
        <dbReference type="EMBL" id="GGW79444.1"/>
    </source>
</evidence>
<protein>
    <submittedName>
        <fullName evidence="1">Uncharacterized protein</fullName>
    </submittedName>
</protein>
<name>A0A918JG71_9ACTN</name>
<dbReference type="InterPro" id="IPR011990">
    <property type="entry name" value="TPR-like_helical_dom_sf"/>
</dbReference>
<dbReference type="EMBL" id="BMUE01000023">
    <property type="protein sequence ID" value="GGW79444.1"/>
    <property type="molecule type" value="Genomic_DNA"/>
</dbReference>
<dbReference type="Proteomes" id="UP000620224">
    <property type="component" value="Unassembled WGS sequence"/>
</dbReference>